<dbReference type="InterPro" id="IPR019786">
    <property type="entry name" value="Zinc_finger_PHD-type_CS"/>
</dbReference>
<evidence type="ECO:0000256" key="6">
    <source>
        <dbReference type="ARBA" id="ARBA00023163"/>
    </source>
</evidence>
<evidence type="ECO:0000259" key="8">
    <source>
        <dbReference type="SMART" id="SM00249"/>
    </source>
</evidence>
<keyword evidence="6" id="KW-0804">Transcription</keyword>
<dbReference type="CDD" id="cd21552">
    <property type="entry name" value="VEFS-box_ctSUZ12-like"/>
    <property type="match status" value="1"/>
</dbReference>
<dbReference type="SMART" id="SM00249">
    <property type="entry name" value="PHD"/>
    <property type="match status" value="1"/>
</dbReference>
<evidence type="ECO:0000313" key="9">
    <source>
        <dbReference type="EMBL" id="QIX01495.1"/>
    </source>
</evidence>
<feature type="region of interest" description="Disordered" evidence="7">
    <location>
        <begin position="106"/>
        <end position="135"/>
    </location>
</feature>
<dbReference type="OrthoDB" id="166746at2759"/>
<accession>A0A6H0Y3I3</accession>
<keyword evidence="5" id="KW-0805">Transcription regulation</keyword>
<evidence type="ECO:0000256" key="1">
    <source>
        <dbReference type="ARBA" id="ARBA00007416"/>
    </source>
</evidence>
<dbReference type="Gene3D" id="3.30.40.10">
    <property type="entry name" value="Zinc/RING finger domain, C3HC4 (zinc finger)"/>
    <property type="match status" value="1"/>
</dbReference>
<comment type="similarity">
    <text evidence="1">Belongs to the VEFS (VRN2-EMF2-FIS2-SU(Z)12) family.</text>
</comment>
<dbReference type="PROSITE" id="PS01359">
    <property type="entry name" value="ZF_PHD_1"/>
    <property type="match status" value="1"/>
</dbReference>
<evidence type="ECO:0000256" key="5">
    <source>
        <dbReference type="ARBA" id="ARBA00023015"/>
    </source>
</evidence>
<evidence type="ECO:0000313" key="10">
    <source>
        <dbReference type="Proteomes" id="UP000503462"/>
    </source>
</evidence>
<keyword evidence="3" id="KW-0863">Zinc-finger</keyword>
<evidence type="ECO:0000256" key="2">
    <source>
        <dbReference type="ARBA" id="ARBA00022723"/>
    </source>
</evidence>
<dbReference type="AlphaFoldDB" id="A0A6H0Y3I3"/>
<keyword evidence="10" id="KW-1185">Reference proteome</keyword>
<dbReference type="Proteomes" id="UP000503462">
    <property type="component" value="Chromosome 5"/>
</dbReference>
<evidence type="ECO:0000256" key="3">
    <source>
        <dbReference type="ARBA" id="ARBA00022771"/>
    </source>
</evidence>
<dbReference type="InterPro" id="IPR013083">
    <property type="entry name" value="Znf_RING/FYVE/PHD"/>
</dbReference>
<evidence type="ECO:0000256" key="7">
    <source>
        <dbReference type="SAM" id="MobiDB-lite"/>
    </source>
</evidence>
<feature type="domain" description="Zinc finger PHD-type" evidence="8">
    <location>
        <begin position="710"/>
        <end position="756"/>
    </location>
</feature>
<evidence type="ECO:0000256" key="4">
    <source>
        <dbReference type="ARBA" id="ARBA00022833"/>
    </source>
</evidence>
<reference evidence="9 10" key="1">
    <citation type="journal article" date="2016" name="Sci. Rep.">
        <title>Peltaster fructicola genome reveals evolution from an invasive phytopathogen to an ectophytic parasite.</title>
        <authorList>
            <person name="Xu C."/>
            <person name="Chen H."/>
            <person name="Gleason M.L."/>
            <person name="Xu J.R."/>
            <person name="Liu H."/>
            <person name="Zhang R."/>
            <person name="Sun G."/>
        </authorList>
    </citation>
    <scope>NUCLEOTIDE SEQUENCE [LARGE SCALE GENOMIC DNA]</scope>
    <source>
        <strain evidence="9 10">LNHT1506</strain>
    </source>
</reference>
<organism evidence="9 10">
    <name type="scientific">Peltaster fructicola</name>
    <dbReference type="NCBI Taxonomy" id="286661"/>
    <lineage>
        <taxon>Eukaryota</taxon>
        <taxon>Fungi</taxon>
        <taxon>Dikarya</taxon>
        <taxon>Ascomycota</taxon>
        <taxon>Pezizomycotina</taxon>
        <taxon>Dothideomycetes</taxon>
        <taxon>Dothideomycetes incertae sedis</taxon>
        <taxon>Peltaster</taxon>
    </lineage>
</organism>
<keyword evidence="4" id="KW-0862">Zinc</keyword>
<dbReference type="Pfam" id="PF09733">
    <property type="entry name" value="VEFS-Box"/>
    <property type="match status" value="1"/>
</dbReference>
<sequence>MTASKSRIKNKAAANVAHDRYTATRPAPFLRRNLRVILDRHDQQLRKLKGLTCGTKQLGRPSTDCVQLAEPRSQLDYWNALDNTDMRNFMRRFDTNAAQNLKLQKTKARDLANGTSDGSARKDLSRSPSVAKGSAKPYVPRGVLVIERLALRRNDNNTISLDEETGNPSWARRDEQDSPVVTCVATIFEDVEGNTGKSLVSETVLGHLSSYDGVLHITFRQPFEVRLPVPSRSKQASTNSRQLTFPAIWLKIKIRNASVRFASYISSGNEERLPAIGSREEHIIVTETIWMSHLRPHMAKHTSRIWELDTSSESKVLLGPKLDINLRWKARPQETPLSAFNRGSEHLYEDRPLQLPTPNASEDFDHDNETFQVTYLFMQNRRHIRNDLYCPLCQKDHSFTAFSRLHFHLRMCHDNFKFIVSDDIASKTSITTAKIVVIEVAAEVSGKANGLGKDDVTLSWIAPPRPFDLDGYLAGTSHWDEEPVVPKGRGRPPKCGRRTVRAPTSVPVPVAPKLAPEAVSELTARSLKTHPVPEVVTEDGQQIRFYRTSSKKPLRTGEYVTESDEEVDDSWIRAGEKQRIQQLRVIRNGVSQHLAPAEQEFILEWNAHVNHELKLGKNGDRLTREGVIRFARHFRHKLHVPGWKAQFHAKLQRLVTYRLCDQRDVTYCLMPQNQTADADAQAEDTEDQMDIDKSRHLEDAEVQETSVWSICTCGKRVHGIRGMIRCSNLECPRETFHMQCHDLKDRPEGWLCPTCRIDVGPTEDDSMRRRTMT</sequence>
<proteinExistence type="inferred from homology"/>
<dbReference type="InterPro" id="IPR019135">
    <property type="entry name" value="Polycomb_protein_VEFS-Box"/>
</dbReference>
<protein>
    <recommendedName>
        <fullName evidence="8">Zinc finger PHD-type domain-containing protein</fullName>
    </recommendedName>
</protein>
<dbReference type="GO" id="GO:0008270">
    <property type="term" value="F:zinc ion binding"/>
    <property type="evidence" value="ECO:0007669"/>
    <property type="project" value="UniProtKB-KW"/>
</dbReference>
<dbReference type="InterPro" id="IPR011011">
    <property type="entry name" value="Znf_FYVE_PHD"/>
</dbReference>
<gene>
    <name evidence="9" type="ORF">AMS68_007012</name>
</gene>
<dbReference type="SUPFAM" id="SSF57903">
    <property type="entry name" value="FYVE/PHD zinc finger"/>
    <property type="match status" value="1"/>
</dbReference>
<dbReference type="EMBL" id="CP051143">
    <property type="protein sequence ID" value="QIX01495.1"/>
    <property type="molecule type" value="Genomic_DNA"/>
</dbReference>
<keyword evidence="2" id="KW-0479">Metal-binding</keyword>
<name>A0A6H0Y3I3_9PEZI</name>
<dbReference type="InterPro" id="IPR001965">
    <property type="entry name" value="Znf_PHD"/>
</dbReference>